<keyword evidence="1" id="KW-0934">Plastid</keyword>
<geneLocation type="chloroplast" evidence="1"/>
<dbReference type="RefSeq" id="YP_009472538.1">
    <property type="nucleotide sequence ID" value="NC_037364.1"/>
</dbReference>
<gene>
    <name evidence="1" type="primary">orf217</name>
</gene>
<sequence length="217" mass="25642">MFETNQKKIALKYLLVELNLLFNCINIKRDKVSFLQKNLTISPAIIRSIELSGEIMTEQNLQDGNKLYQITLLDISTIMILDIRVGDIVSITSEFNLDYQQIVDIHYEKRCSNIKESIIIPKILAKKLNYYFNIFNIKNVLSTELENLIKLGFIRNIFDLYKILDIFLTVIKEQPQTRNKWTQILKKKSIEDIYQIRTTEFQKQWIRNLFLAKNISS</sequence>
<accession>A0A2P0QHE1</accession>
<reference evidence="1" key="1">
    <citation type="submission" date="2017-03" db="EMBL/GenBank/DDBJ databases">
        <title>Chloroplast genome evolution in siphonous green algae.</title>
        <authorList>
            <person name="Cremen M.C."/>
            <person name="Marcelino V.R."/>
            <person name="Verbruggen H."/>
        </authorList>
    </citation>
    <scope>NUCLEOTIDE SEQUENCE</scope>
</reference>
<keyword evidence="1" id="KW-0150">Chloroplast</keyword>
<evidence type="ECO:0000313" key="1">
    <source>
        <dbReference type="EMBL" id="ARO74191.1"/>
    </source>
</evidence>
<dbReference type="GeneID" id="36489570"/>
<proteinExistence type="predicted"/>
<name>A0A2P0QHE1_CHLFS</name>
<organism evidence="1">
    <name type="scientific">Chlorodesmis fastigiata</name>
    <name type="common">Turtle weed</name>
    <name type="synonym">Vaucheria fastigiata</name>
    <dbReference type="NCBI Taxonomy" id="189431"/>
    <lineage>
        <taxon>Eukaryota</taxon>
        <taxon>Viridiplantae</taxon>
        <taxon>Chlorophyta</taxon>
        <taxon>core chlorophytes</taxon>
        <taxon>Ulvophyceae</taxon>
        <taxon>TCBD clade</taxon>
        <taxon>Bryopsidales</taxon>
        <taxon>Halimedineae</taxon>
        <taxon>Halimedaceae</taxon>
        <taxon>Udoteae</taxon>
        <taxon>Chlorodesmis</taxon>
    </lineage>
</organism>
<dbReference type="AlphaFoldDB" id="A0A2P0QHE1"/>
<dbReference type="EMBL" id="KY819064">
    <property type="protein sequence ID" value="ARO74191.1"/>
    <property type="molecule type" value="Genomic_DNA"/>
</dbReference>
<protein>
    <submittedName>
        <fullName evidence="1">Uncharacterized protein</fullName>
    </submittedName>
</protein>